<dbReference type="Pfam" id="PF00534">
    <property type="entry name" value="Glycos_transf_1"/>
    <property type="match status" value="1"/>
</dbReference>
<dbReference type="PANTHER" id="PTHR12526:SF630">
    <property type="entry name" value="GLYCOSYLTRANSFERASE"/>
    <property type="match status" value="1"/>
</dbReference>
<protein>
    <submittedName>
        <fullName evidence="2">Glycosyltransferase involved in cell wall bisynthesis</fullName>
    </submittedName>
</protein>
<sequence>MQGVFVHDHKFPRYGEAYYHSYGFDNEFFNRYLNIFDKFDIIARETKIDFEEAIKTPTVNEKVDFISISNYVQLKSSFIRDNIDRKINESDCVIVRLPSILGLYAIRSAKKHNKPYLIEVVGCPWDAFWQQNIYKKLIAPIITILCKKAIYDAGYVVYVTEDYLQNKYPTLGSSISCSNVTLPSVDEINLRKRIEKIKKLDSNKNVIIGTCSTVDALYKGQQYMIEAIARLKSKGYKIEYQLVGGGDPSFLKSIAKKFGVEDDVRFLGKLKHADVFTWLDQIDIYVQPSRTEGLPRSVIEAMSRGCPVFGSNAGGIPELIDNEFVFKKGNVDGICNVYKKFTYEVMKNHALLNYKNSKKYLQSVLYERRISFFKEFIKGAVLKEKEVKE</sequence>
<dbReference type="EMBL" id="FOOX01000015">
    <property type="protein sequence ID" value="SFH07597.1"/>
    <property type="molecule type" value="Genomic_DNA"/>
</dbReference>
<reference evidence="3" key="1">
    <citation type="submission" date="2016-10" db="EMBL/GenBank/DDBJ databases">
        <authorList>
            <person name="Varghese N."/>
            <person name="Submissions S."/>
        </authorList>
    </citation>
    <scope>NUCLEOTIDE SEQUENCE [LARGE SCALE GENOMIC DNA]</scope>
    <source>
        <strain evidence="3">DSM 17038</strain>
    </source>
</reference>
<accession>A0A1I2X3J3</accession>
<dbReference type="PANTHER" id="PTHR12526">
    <property type="entry name" value="GLYCOSYLTRANSFERASE"/>
    <property type="match status" value="1"/>
</dbReference>
<evidence type="ECO:0000313" key="3">
    <source>
        <dbReference type="Proteomes" id="UP000199337"/>
    </source>
</evidence>
<evidence type="ECO:0000313" key="2">
    <source>
        <dbReference type="EMBL" id="SFH07597.1"/>
    </source>
</evidence>
<gene>
    <name evidence="2" type="ORF">SAMN05660649_03775</name>
</gene>
<dbReference type="Gene3D" id="3.40.50.2000">
    <property type="entry name" value="Glycogen Phosphorylase B"/>
    <property type="match status" value="2"/>
</dbReference>
<dbReference type="RefSeq" id="WP_092473216.1">
    <property type="nucleotide sequence ID" value="NZ_FOOX01000015.1"/>
</dbReference>
<proteinExistence type="predicted"/>
<organism evidence="2 3">
    <name type="scientific">Desulfotruncus arcticus DSM 17038</name>
    <dbReference type="NCBI Taxonomy" id="1121424"/>
    <lineage>
        <taxon>Bacteria</taxon>
        <taxon>Bacillati</taxon>
        <taxon>Bacillota</taxon>
        <taxon>Clostridia</taxon>
        <taxon>Eubacteriales</taxon>
        <taxon>Desulfallaceae</taxon>
        <taxon>Desulfotruncus</taxon>
    </lineage>
</organism>
<name>A0A1I2X3J3_9FIRM</name>
<keyword evidence="2" id="KW-0808">Transferase</keyword>
<dbReference type="AlphaFoldDB" id="A0A1I2X3J3"/>
<dbReference type="SUPFAM" id="SSF53756">
    <property type="entry name" value="UDP-Glycosyltransferase/glycogen phosphorylase"/>
    <property type="match status" value="1"/>
</dbReference>
<dbReference type="STRING" id="341036.SAMN05660649_03775"/>
<keyword evidence="3" id="KW-1185">Reference proteome</keyword>
<dbReference type="Proteomes" id="UP000199337">
    <property type="component" value="Unassembled WGS sequence"/>
</dbReference>
<dbReference type="CDD" id="cd03801">
    <property type="entry name" value="GT4_PimA-like"/>
    <property type="match status" value="1"/>
</dbReference>
<dbReference type="OrthoDB" id="9806653at2"/>
<feature type="domain" description="Glycosyl transferase family 1" evidence="1">
    <location>
        <begin position="195"/>
        <end position="332"/>
    </location>
</feature>
<dbReference type="InterPro" id="IPR001296">
    <property type="entry name" value="Glyco_trans_1"/>
</dbReference>
<dbReference type="GO" id="GO:0016757">
    <property type="term" value="F:glycosyltransferase activity"/>
    <property type="evidence" value="ECO:0007669"/>
    <property type="project" value="InterPro"/>
</dbReference>
<evidence type="ECO:0000259" key="1">
    <source>
        <dbReference type="Pfam" id="PF00534"/>
    </source>
</evidence>